<dbReference type="PANTHER" id="PTHR35617:SF3">
    <property type="entry name" value="CORE-BINDING (CB) DOMAIN-CONTAINING PROTEIN"/>
    <property type="match status" value="1"/>
</dbReference>
<dbReference type="PANTHER" id="PTHR35617">
    <property type="entry name" value="PHAGE_INTEGRASE DOMAIN-CONTAINING PROTEIN"/>
    <property type="match status" value="1"/>
</dbReference>
<evidence type="ECO:0000313" key="1">
    <source>
        <dbReference type="EMBL" id="KAL0168609.1"/>
    </source>
</evidence>
<feature type="non-terminal residue" evidence="1">
    <location>
        <position position="1"/>
    </location>
</feature>
<dbReference type="AlphaFoldDB" id="A0ABD0P3J4"/>
<name>A0ABD0P3J4_CIRMR</name>
<sequence>FHTLINEVSVGKHPLVARFFHEAKWLRPPTRATVPLWDLAIVLEGLVGTPFEPLESAPV</sequence>
<keyword evidence="2" id="KW-1185">Reference proteome</keyword>
<accession>A0ABD0P3J4</accession>
<dbReference type="Proteomes" id="UP001529510">
    <property type="component" value="Unassembled WGS sequence"/>
</dbReference>
<evidence type="ECO:0000313" key="2">
    <source>
        <dbReference type="Proteomes" id="UP001529510"/>
    </source>
</evidence>
<reference evidence="1 2" key="1">
    <citation type="submission" date="2024-05" db="EMBL/GenBank/DDBJ databases">
        <title>Genome sequencing and assembly of Indian major carp, Cirrhinus mrigala (Hamilton, 1822).</title>
        <authorList>
            <person name="Mohindra V."/>
            <person name="Chowdhury L.M."/>
            <person name="Lal K."/>
            <person name="Jena J.K."/>
        </authorList>
    </citation>
    <scope>NUCLEOTIDE SEQUENCE [LARGE SCALE GENOMIC DNA]</scope>
    <source>
        <strain evidence="1">CM1030</strain>
        <tissue evidence="1">Blood</tissue>
    </source>
</reference>
<protein>
    <submittedName>
        <fullName evidence="1">Uncharacterized protein</fullName>
    </submittedName>
</protein>
<dbReference type="EMBL" id="JAMKFB020000018">
    <property type="protein sequence ID" value="KAL0168609.1"/>
    <property type="molecule type" value="Genomic_DNA"/>
</dbReference>
<gene>
    <name evidence="1" type="ORF">M9458_036831</name>
</gene>
<feature type="non-terminal residue" evidence="1">
    <location>
        <position position="59"/>
    </location>
</feature>
<comment type="caution">
    <text evidence="1">The sequence shown here is derived from an EMBL/GenBank/DDBJ whole genome shotgun (WGS) entry which is preliminary data.</text>
</comment>
<organism evidence="1 2">
    <name type="scientific">Cirrhinus mrigala</name>
    <name type="common">Mrigala</name>
    <dbReference type="NCBI Taxonomy" id="683832"/>
    <lineage>
        <taxon>Eukaryota</taxon>
        <taxon>Metazoa</taxon>
        <taxon>Chordata</taxon>
        <taxon>Craniata</taxon>
        <taxon>Vertebrata</taxon>
        <taxon>Euteleostomi</taxon>
        <taxon>Actinopterygii</taxon>
        <taxon>Neopterygii</taxon>
        <taxon>Teleostei</taxon>
        <taxon>Ostariophysi</taxon>
        <taxon>Cypriniformes</taxon>
        <taxon>Cyprinidae</taxon>
        <taxon>Labeoninae</taxon>
        <taxon>Labeonini</taxon>
        <taxon>Cirrhinus</taxon>
    </lineage>
</organism>
<proteinExistence type="predicted"/>